<evidence type="ECO:0000256" key="17">
    <source>
        <dbReference type="RuleBase" id="RU361242"/>
    </source>
</evidence>
<organism evidence="19 20">
    <name type="scientific">Drymodes brunneopygia</name>
    <dbReference type="NCBI Taxonomy" id="626378"/>
    <lineage>
        <taxon>Eukaryota</taxon>
        <taxon>Metazoa</taxon>
        <taxon>Chordata</taxon>
        <taxon>Craniata</taxon>
        <taxon>Vertebrata</taxon>
        <taxon>Euteleostomi</taxon>
        <taxon>Archelosauria</taxon>
        <taxon>Archosauria</taxon>
        <taxon>Dinosauria</taxon>
        <taxon>Saurischia</taxon>
        <taxon>Theropoda</taxon>
        <taxon>Coelurosauria</taxon>
        <taxon>Aves</taxon>
        <taxon>Neognathae</taxon>
        <taxon>Neoaves</taxon>
        <taxon>Telluraves</taxon>
        <taxon>Australaves</taxon>
        <taxon>Passeriformes</taxon>
        <taxon>Petroicidae</taxon>
        <taxon>Drymodes</taxon>
    </lineage>
</organism>
<evidence type="ECO:0000256" key="4">
    <source>
        <dbReference type="ARBA" id="ARBA00005680"/>
    </source>
</evidence>
<evidence type="ECO:0000256" key="9">
    <source>
        <dbReference type="ARBA" id="ARBA00022723"/>
    </source>
</evidence>
<proteinExistence type="inferred from homology"/>
<evidence type="ECO:0000256" key="14">
    <source>
        <dbReference type="ARBA" id="ARBA00023136"/>
    </source>
</evidence>
<dbReference type="SMART" id="SM00458">
    <property type="entry name" value="RICIN"/>
    <property type="match status" value="1"/>
</dbReference>
<keyword evidence="7 17" id="KW-0808">Transferase</keyword>
<gene>
    <name evidence="19" type="primary">Galnt6</name>
    <name evidence="19" type="ORF">DRYBRU_R04970</name>
</gene>
<reference evidence="19 20" key="1">
    <citation type="submission" date="2019-09" db="EMBL/GenBank/DDBJ databases">
        <title>Bird 10,000 Genomes (B10K) Project - Family phase.</title>
        <authorList>
            <person name="Zhang G."/>
        </authorList>
    </citation>
    <scope>NUCLEOTIDE SEQUENCE [LARGE SCALE GENOMIC DNA]</scope>
    <source>
        <strain evidence="19">B10K-DU-030-03</strain>
    </source>
</reference>
<keyword evidence="9" id="KW-0479">Metal-binding</keyword>
<dbReference type="InterPro" id="IPR035992">
    <property type="entry name" value="Ricin_B-like_lectins"/>
</dbReference>
<dbReference type="InterPro" id="IPR029044">
    <property type="entry name" value="Nucleotide-diphossugar_trans"/>
</dbReference>
<dbReference type="GO" id="GO:0016266">
    <property type="term" value="P:protein O-linked glycosylation via N-acetyl-galactosamine"/>
    <property type="evidence" value="ECO:0007669"/>
    <property type="project" value="UniProtKB-ARBA"/>
</dbReference>
<evidence type="ECO:0000256" key="3">
    <source>
        <dbReference type="ARBA" id="ARBA00004922"/>
    </source>
</evidence>
<evidence type="ECO:0000256" key="16">
    <source>
        <dbReference type="ARBA" id="ARBA00023211"/>
    </source>
</evidence>
<comment type="cofactor">
    <cofactor evidence="1 17">
        <name>Mn(2+)</name>
        <dbReference type="ChEBI" id="CHEBI:29035"/>
    </cofactor>
</comment>
<dbReference type="GO" id="GO:0004653">
    <property type="term" value="F:polypeptide N-acetylgalactosaminyltransferase activity"/>
    <property type="evidence" value="ECO:0007669"/>
    <property type="project" value="TreeGrafter"/>
</dbReference>
<dbReference type="PROSITE" id="PS50231">
    <property type="entry name" value="RICIN_B_LECTIN"/>
    <property type="match status" value="1"/>
</dbReference>
<keyword evidence="11" id="KW-0735">Signal-anchor</keyword>
<evidence type="ECO:0000256" key="10">
    <source>
        <dbReference type="ARBA" id="ARBA00022734"/>
    </source>
</evidence>
<sequence length="453" mass="51030">PRCIDQKFKRCPPLPTTSVVIVFHNEAWSTLLRTVYSVLHSSPARLLREIILVDDASTDEYLKEELDRYVEQLQIVRVVRQRERKGLITARLLGASVASGEVLTFLDAHCECFHGWLEPLLSRIAEEPTAVVSPDIATIDLNTFEFSKPVQNGKQHSRGNFDWSLTFGWEVVPARERQRRKDETFPIKSPTFAGGLFAISRSYFEHIGSYDDQMEIWGGENVEMSFRVWQCGGQVEIIPCSVVGHVFRSKSPHTFPKGTQVISRNQVRLAEVWMDDYKEIFYRRNQQASQMAREVLDTLGATGSMGGLVLLGAPPEAEWGGGWETTHRWTEIKNEGTKSCLDVGENNHGGKPLIMYPCHGLGGNQYFEYTSQRELRHNIGKELCLRAGAGAAELGECQFRGKPGRVPASEEWDLAQNRLIKNLASGMCLTARGKHPALVPCDLTDPHQLWSFT</sequence>
<evidence type="ECO:0000256" key="7">
    <source>
        <dbReference type="ARBA" id="ARBA00022679"/>
    </source>
</evidence>
<keyword evidence="16 17" id="KW-0464">Manganese</keyword>
<evidence type="ECO:0000256" key="11">
    <source>
        <dbReference type="ARBA" id="ARBA00022968"/>
    </source>
</evidence>
<evidence type="ECO:0000313" key="20">
    <source>
        <dbReference type="Proteomes" id="UP000525319"/>
    </source>
</evidence>
<dbReference type="AlphaFoldDB" id="A0A7L3K687"/>
<evidence type="ECO:0000256" key="13">
    <source>
        <dbReference type="ARBA" id="ARBA00023034"/>
    </source>
</evidence>
<dbReference type="Gene3D" id="2.80.10.50">
    <property type="match status" value="1"/>
</dbReference>
<dbReference type="EC" id="2.4.1.-" evidence="17"/>
<dbReference type="InterPro" id="IPR000772">
    <property type="entry name" value="Ricin_B_lectin"/>
</dbReference>
<comment type="pathway">
    <text evidence="3 17">Protein modification; protein glycosylation.</text>
</comment>
<dbReference type="OrthoDB" id="416652at2759"/>
<accession>A0A7L3K687</accession>
<dbReference type="CDD" id="cd02510">
    <property type="entry name" value="pp-GalNAc-T"/>
    <property type="match status" value="1"/>
</dbReference>
<keyword evidence="13 17" id="KW-0333">Golgi apparatus</keyword>
<comment type="similarity">
    <text evidence="4 17">Belongs to the glycosyltransferase 2 family. GalNAc-T subfamily.</text>
</comment>
<evidence type="ECO:0000259" key="18">
    <source>
        <dbReference type="SMART" id="SM00458"/>
    </source>
</evidence>
<dbReference type="Proteomes" id="UP000525319">
    <property type="component" value="Unassembled WGS sequence"/>
</dbReference>
<feature type="non-terminal residue" evidence="19">
    <location>
        <position position="1"/>
    </location>
</feature>
<feature type="domain" description="Ricin B lectin" evidence="18">
    <location>
        <begin position="326"/>
        <end position="453"/>
    </location>
</feature>
<evidence type="ECO:0000256" key="6">
    <source>
        <dbReference type="ARBA" id="ARBA00022676"/>
    </source>
</evidence>
<dbReference type="SUPFAM" id="SSF53448">
    <property type="entry name" value="Nucleotide-diphospho-sugar transferases"/>
    <property type="match status" value="1"/>
</dbReference>
<dbReference type="Gene3D" id="3.90.550.10">
    <property type="entry name" value="Spore Coat Polysaccharide Biosynthesis Protein SpsA, Chain A"/>
    <property type="match status" value="1"/>
</dbReference>
<feature type="non-terminal residue" evidence="19">
    <location>
        <position position="453"/>
    </location>
</feature>
<keyword evidence="8" id="KW-0812">Transmembrane</keyword>
<protein>
    <recommendedName>
        <fullName evidence="5 17">Polypeptide N-acetylgalactosaminyltransferase</fullName>
        <ecNumber evidence="17">2.4.1.-</ecNumber>
    </recommendedName>
    <alternativeName>
        <fullName evidence="17">Protein-UDP acetylgalactosaminyltransferase</fullName>
    </alternativeName>
</protein>
<evidence type="ECO:0000313" key="19">
    <source>
        <dbReference type="EMBL" id="NXU36876.1"/>
    </source>
</evidence>
<dbReference type="Pfam" id="PF00652">
    <property type="entry name" value="Ricin_B_lectin"/>
    <property type="match status" value="1"/>
</dbReference>
<evidence type="ECO:0000256" key="5">
    <source>
        <dbReference type="ARBA" id="ARBA00012644"/>
    </source>
</evidence>
<evidence type="ECO:0000256" key="15">
    <source>
        <dbReference type="ARBA" id="ARBA00023157"/>
    </source>
</evidence>
<dbReference type="FunFam" id="3.90.550.10:FF:000021">
    <property type="entry name" value="Polypeptide N-acetylgalactosaminyltransferase"/>
    <property type="match status" value="1"/>
</dbReference>
<evidence type="ECO:0000256" key="1">
    <source>
        <dbReference type="ARBA" id="ARBA00001936"/>
    </source>
</evidence>
<keyword evidence="15 17" id="KW-1015">Disulfide bond</keyword>
<dbReference type="InterPro" id="IPR045885">
    <property type="entry name" value="GalNAc-T"/>
</dbReference>
<dbReference type="PANTHER" id="PTHR11675">
    <property type="entry name" value="N-ACETYLGALACTOSAMINYLTRANSFERASE"/>
    <property type="match status" value="1"/>
</dbReference>
<name>A0A7L3K687_9PASS</name>
<keyword evidence="12" id="KW-1133">Transmembrane helix</keyword>
<dbReference type="GO" id="GO:0030246">
    <property type="term" value="F:carbohydrate binding"/>
    <property type="evidence" value="ECO:0007669"/>
    <property type="project" value="UniProtKB-KW"/>
</dbReference>
<keyword evidence="6 17" id="KW-0328">Glycosyltransferase</keyword>
<dbReference type="UniPathway" id="UPA00378"/>
<evidence type="ECO:0000256" key="12">
    <source>
        <dbReference type="ARBA" id="ARBA00022989"/>
    </source>
</evidence>
<evidence type="ECO:0000256" key="2">
    <source>
        <dbReference type="ARBA" id="ARBA00004323"/>
    </source>
</evidence>
<comment type="caution">
    <text evidence="19">The sequence shown here is derived from an EMBL/GenBank/DDBJ whole genome shotgun (WGS) entry which is preliminary data.</text>
</comment>
<dbReference type="EMBL" id="VZTZ01013213">
    <property type="protein sequence ID" value="NXU36876.1"/>
    <property type="molecule type" value="Genomic_DNA"/>
</dbReference>
<dbReference type="GO" id="GO:0000139">
    <property type="term" value="C:Golgi membrane"/>
    <property type="evidence" value="ECO:0007669"/>
    <property type="project" value="UniProtKB-SubCell"/>
</dbReference>
<dbReference type="Pfam" id="PF00535">
    <property type="entry name" value="Glycos_transf_2"/>
    <property type="match status" value="1"/>
</dbReference>
<keyword evidence="20" id="KW-1185">Reference proteome</keyword>
<dbReference type="GO" id="GO:0046872">
    <property type="term" value="F:metal ion binding"/>
    <property type="evidence" value="ECO:0007669"/>
    <property type="project" value="UniProtKB-KW"/>
</dbReference>
<keyword evidence="10 17" id="KW-0430">Lectin</keyword>
<dbReference type="SUPFAM" id="SSF50370">
    <property type="entry name" value="Ricin B-like lectins"/>
    <property type="match status" value="1"/>
</dbReference>
<keyword evidence="14" id="KW-0472">Membrane</keyword>
<dbReference type="InterPro" id="IPR001173">
    <property type="entry name" value="Glyco_trans_2-like"/>
</dbReference>
<comment type="subcellular location">
    <subcellularLocation>
        <location evidence="2 17">Golgi apparatus membrane</location>
        <topology evidence="2 17">Single-pass type II membrane protein</topology>
    </subcellularLocation>
</comment>
<evidence type="ECO:0000256" key="8">
    <source>
        <dbReference type="ARBA" id="ARBA00022692"/>
    </source>
</evidence>
<dbReference type="PANTHER" id="PTHR11675:SF58">
    <property type="entry name" value="POLYPEPTIDE N-ACETYLGALACTOSAMINYLTRANSFERASE 6"/>
    <property type="match status" value="1"/>
</dbReference>
<dbReference type="FunFam" id="2.80.10.50:FF:000024">
    <property type="entry name" value="Polypeptide N-acetylgalactosaminyltransferase"/>
    <property type="match status" value="1"/>
</dbReference>